<dbReference type="OrthoDB" id="310853at2759"/>
<protein>
    <recommendedName>
        <fullName evidence="3">Topoisomerase 1-associated factor 1</fullName>
    </recommendedName>
</protein>
<evidence type="ECO:0000256" key="7">
    <source>
        <dbReference type="ARBA" id="ARBA00023306"/>
    </source>
</evidence>
<dbReference type="HOGENOM" id="CLU_004390_0_0_1"/>
<dbReference type="EMBL" id="AQGS01000069">
    <property type="protein sequence ID" value="EPS43732.1"/>
    <property type="molecule type" value="Genomic_DNA"/>
</dbReference>
<sequence length="1018" mass="116419">MDNAEIYMQPAGFGAIDPSLRAHVYGLVTALGGPSPNDPERYTLGDDILGCLRDIKRWLKGYDEKLNRLDVARCLSEANLVVGDLLEILSHSLLRGDIASNQPNKVGLACVELLVPLTWPLDKTEMSMTINHHRHIPALRRSQVHYKQAILAHRSGSILKACCVNALPPMSLAAQERTARDESIIRLVLYFIRNILQIESVQEDSKDIKEAVSRSFVINSFGLQGVFSFLVSIISGIPELFEQQDVAVLEVLFQLLQGIEIQQLLTRVDKNSDRNDEMDANTLSRLLRNDHELKHTRKPQSRHNRFGTTVVFQKENGQKSVLSGNEALLSEENGLKQLDATKKWRKPQQVKKIQSRITGHHVYLDVLAQENLRRFLIHILKFGFNSLFQSVRKAVERDSERVIGSIHSTQLFYVGSIMMEIGQYLKKNGVGLTEGDLFEFCDLSSLLHAETFIVLFRHMREGLELKSRDDVQSGCLFFTQVLLMISEMMESGTPEEKSVAENILNRLFYEESLQDLMIAILRSGHKQSLRFLKIVTEMSHVYLRSLERYSRQNSSMVVKSKKNSTTQAIDPTESSGSDEELKTRTRTRAAEKQFDFLRCESKFLTQSSLETFLELLQHYKELDDLQLRRCINFLHRIFVKRGETVSLFRLKTILILQDIAYYTRDSKTHIEIIKFIQYFSKQLVRKLNENEPLFVELLFPKSTKTSYFLQHGKEREIQQKRPRLPPILEFNTQLDQDKQIAIAVSLVLQDDTCKGQLGWVESVLRRVLKERDDSQKALLSLDTSKEIPHATEKAPTIDQSEFAYLSENSTPVETLTENLATLLKYQHSPISELEDADGYVSVKKKRGANKGPEAEVDVDDRSEDAGYEFPDNPREVRRGRRGIPASGSPPEPKKKPDDEILRARREERRQRERERRMGIKSALYIASSDDDSDDERDREFLENERKQREAMGKATADALANEQAANELIGPRQKRITADYNGRRAKRARRGPLEYGSNSEERYLSNSSSSSSVGEKSE</sequence>
<evidence type="ECO:0000256" key="6">
    <source>
        <dbReference type="ARBA" id="ARBA00023254"/>
    </source>
</evidence>
<evidence type="ECO:0000313" key="10">
    <source>
        <dbReference type="EMBL" id="EPS43732.1"/>
    </source>
</evidence>
<organism evidence="10 11">
    <name type="scientific">Dactylellina haptotyla (strain CBS 200.50)</name>
    <name type="common">Nematode-trapping fungus</name>
    <name type="synonym">Monacrosporium haptotylum</name>
    <dbReference type="NCBI Taxonomy" id="1284197"/>
    <lineage>
        <taxon>Eukaryota</taxon>
        <taxon>Fungi</taxon>
        <taxon>Dikarya</taxon>
        <taxon>Ascomycota</taxon>
        <taxon>Pezizomycotina</taxon>
        <taxon>Orbiliomycetes</taxon>
        <taxon>Orbiliales</taxon>
        <taxon>Orbiliaceae</taxon>
        <taxon>Dactylellina</taxon>
    </lineage>
</organism>
<evidence type="ECO:0000313" key="11">
    <source>
        <dbReference type="Proteomes" id="UP000015100"/>
    </source>
</evidence>
<dbReference type="AlphaFoldDB" id="S8C7L5"/>
<dbReference type="GO" id="GO:0051321">
    <property type="term" value="P:meiotic cell cycle"/>
    <property type="evidence" value="ECO:0007669"/>
    <property type="project" value="UniProtKB-KW"/>
</dbReference>
<comment type="similarity">
    <text evidence="2">Belongs to the timeless family.</text>
</comment>
<keyword evidence="5" id="KW-0539">Nucleus</keyword>
<comment type="subcellular location">
    <subcellularLocation>
        <location evidence="1">Nucleus</location>
    </subcellularLocation>
</comment>
<dbReference type="PANTHER" id="PTHR22940:SF4">
    <property type="entry name" value="PROTEIN TIMELESS HOMOLOG"/>
    <property type="match status" value="1"/>
</dbReference>
<feature type="region of interest" description="Disordered" evidence="8">
    <location>
        <begin position="844"/>
        <end position="1018"/>
    </location>
</feature>
<feature type="domain" description="Timeless N-terminal" evidence="9">
    <location>
        <begin position="41"/>
        <end position="311"/>
    </location>
</feature>
<dbReference type="Proteomes" id="UP000015100">
    <property type="component" value="Unassembled WGS sequence"/>
</dbReference>
<keyword evidence="6" id="KW-0469">Meiosis</keyword>
<keyword evidence="4" id="KW-0236">DNA replication inhibitor</keyword>
<comment type="caution">
    <text evidence="10">The sequence shown here is derived from an EMBL/GenBank/DDBJ whole genome shotgun (WGS) entry which is preliminary data.</text>
</comment>
<evidence type="ECO:0000256" key="1">
    <source>
        <dbReference type="ARBA" id="ARBA00004123"/>
    </source>
</evidence>
<dbReference type="Pfam" id="PF04821">
    <property type="entry name" value="TIMELESS"/>
    <property type="match status" value="1"/>
</dbReference>
<dbReference type="GO" id="GO:0000076">
    <property type="term" value="P:DNA replication checkpoint signaling"/>
    <property type="evidence" value="ECO:0007669"/>
    <property type="project" value="TreeGrafter"/>
</dbReference>
<reference evidence="10 11" key="1">
    <citation type="journal article" date="2013" name="PLoS Genet.">
        <title>Genomic mechanisms accounting for the adaptation to parasitism in nematode-trapping fungi.</title>
        <authorList>
            <person name="Meerupati T."/>
            <person name="Andersson K.M."/>
            <person name="Friman E."/>
            <person name="Kumar D."/>
            <person name="Tunlid A."/>
            <person name="Ahren D."/>
        </authorList>
    </citation>
    <scope>NUCLEOTIDE SEQUENCE [LARGE SCALE GENOMIC DNA]</scope>
    <source>
        <strain evidence="10 11">CBS 200.50</strain>
    </source>
</reference>
<name>S8C7L5_DACHA</name>
<dbReference type="eggNOG" id="KOG1974">
    <property type="taxonomic scope" value="Eukaryota"/>
</dbReference>
<dbReference type="GO" id="GO:0043111">
    <property type="term" value="P:replication fork arrest"/>
    <property type="evidence" value="ECO:0007669"/>
    <property type="project" value="TreeGrafter"/>
</dbReference>
<dbReference type="STRING" id="1284197.S8C7L5"/>
<proteinExistence type="inferred from homology"/>
<feature type="compositionally biased region" description="Acidic residues" evidence="8">
    <location>
        <begin position="854"/>
        <end position="866"/>
    </location>
</feature>
<evidence type="ECO:0000256" key="4">
    <source>
        <dbReference type="ARBA" id="ARBA00022880"/>
    </source>
</evidence>
<feature type="region of interest" description="Disordered" evidence="8">
    <location>
        <begin position="560"/>
        <end position="584"/>
    </location>
</feature>
<keyword evidence="11" id="KW-1185">Reference proteome</keyword>
<dbReference type="GO" id="GO:0003677">
    <property type="term" value="F:DNA binding"/>
    <property type="evidence" value="ECO:0007669"/>
    <property type="project" value="TreeGrafter"/>
</dbReference>
<feature type="compositionally biased region" description="Basic and acidic residues" evidence="8">
    <location>
        <begin position="891"/>
        <end position="917"/>
    </location>
</feature>
<gene>
    <name evidence="10" type="ORF">H072_2282</name>
</gene>
<evidence type="ECO:0000256" key="8">
    <source>
        <dbReference type="SAM" id="MobiDB-lite"/>
    </source>
</evidence>
<feature type="compositionally biased region" description="Basic and acidic residues" evidence="8">
    <location>
        <begin position="935"/>
        <end position="951"/>
    </location>
</feature>
<dbReference type="InterPro" id="IPR044998">
    <property type="entry name" value="Timeless"/>
</dbReference>
<dbReference type="GO" id="GO:0031298">
    <property type="term" value="C:replication fork protection complex"/>
    <property type="evidence" value="ECO:0007669"/>
    <property type="project" value="TreeGrafter"/>
</dbReference>
<dbReference type="GO" id="GO:0006281">
    <property type="term" value="P:DNA repair"/>
    <property type="evidence" value="ECO:0007669"/>
    <property type="project" value="TreeGrafter"/>
</dbReference>
<dbReference type="PANTHER" id="PTHR22940">
    <property type="entry name" value="TIMEOUT/TIMELESS-2"/>
    <property type="match status" value="1"/>
</dbReference>
<evidence type="ECO:0000259" key="9">
    <source>
        <dbReference type="Pfam" id="PF04821"/>
    </source>
</evidence>
<feature type="compositionally biased region" description="Low complexity" evidence="8">
    <location>
        <begin position="1004"/>
        <end position="1018"/>
    </location>
</feature>
<reference evidence="11" key="2">
    <citation type="submission" date="2013-04" db="EMBL/GenBank/DDBJ databases">
        <title>Genomic mechanisms accounting for the adaptation to parasitism in nematode-trapping fungi.</title>
        <authorList>
            <person name="Ahren D.G."/>
        </authorList>
    </citation>
    <scope>NUCLEOTIDE SEQUENCE [LARGE SCALE GENOMIC DNA]</scope>
    <source>
        <strain evidence="11">CBS 200.50</strain>
    </source>
</reference>
<dbReference type="OMA" id="VNHHRHT"/>
<accession>S8C7L5</accession>
<evidence type="ECO:0000256" key="3">
    <source>
        <dbReference type="ARBA" id="ARBA00021529"/>
    </source>
</evidence>
<evidence type="ECO:0000256" key="2">
    <source>
        <dbReference type="ARBA" id="ARBA00008174"/>
    </source>
</evidence>
<keyword evidence="7" id="KW-0131">Cell cycle</keyword>
<feature type="compositionally biased region" description="Polar residues" evidence="8">
    <location>
        <begin position="565"/>
        <end position="575"/>
    </location>
</feature>
<evidence type="ECO:0000256" key="5">
    <source>
        <dbReference type="ARBA" id="ARBA00023242"/>
    </source>
</evidence>
<dbReference type="InterPro" id="IPR006906">
    <property type="entry name" value="Timeless_N"/>
</dbReference>